<organism evidence="2 3">
    <name type="scientific">Truncatella angustata</name>
    <dbReference type="NCBI Taxonomy" id="152316"/>
    <lineage>
        <taxon>Eukaryota</taxon>
        <taxon>Fungi</taxon>
        <taxon>Dikarya</taxon>
        <taxon>Ascomycota</taxon>
        <taxon>Pezizomycotina</taxon>
        <taxon>Sordariomycetes</taxon>
        <taxon>Xylariomycetidae</taxon>
        <taxon>Amphisphaeriales</taxon>
        <taxon>Sporocadaceae</taxon>
        <taxon>Truncatella</taxon>
    </lineage>
</organism>
<reference evidence="2" key="1">
    <citation type="journal article" date="2021" name="Nat. Commun.">
        <title>Genetic determinants of endophytism in the Arabidopsis root mycobiome.</title>
        <authorList>
            <person name="Mesny F."/>
            <person name="Miyauchi S."/>
            <person name="Thiergart T."/>
            <person name="Pickel B."/>
            <person name="Atanasova L."/>
            <person name="Karlsson M."/>
            <person name="Huettel B."/>
            <person name="Barry K.W."/>
            <person name="Haridas S."/>
            <person name="Chen C."/>
            <person name="Bauer D."/>
            <person name="Andreopoulos W."/>
            <person name="Pangilinan J."/>
            <person name="LaButti K."/>
            <person name="Riley R."/>
            <person name="Lipzen A."/>
            <person name="Clum A."/>
            <person name="Drula E."/>
            <person name="Henrissat B."/>
            <person name="Kohler A."/>
            <person name="Grigoriev I.V."/>
            <person name="Martin F.M."/>
            <person name="Hacquard S."/>
        </authorList>
    </citation>
    <scope>NUCLEOTIDE SEQUENCE</scope>
    <source>
        <strain evidence="2">MPI-SDFR-AT-0073</strain>
    </source>
</reference>
<dbReference type="GeneID" id="70128956"/>
<dbReference type="EMBL" id="JAGPXC010000004">
    <property type="protein sequence ID" value="KAH6654461.1"/>
    <property type="molecule type" value="Genomic_DNA"/>
</dbReference>
<proteinExistence type="predicted"/>
<sequence length="386" mass="44029">MAVMELAREEDKWIRKLGEALWIRERCDGCDSNRPCSDQCPGSRYEKLARYVQFCKAVVDPEHDESTLRAFLRDEAKLLEIVRVLRSNPDITREELERVVKHMIVGTVTIIPPTVLVGHAVKIMTMLDSAPALQTSPQRLENAEARVPWSPKSTFSEFVEQAFPTTKHSILSDHTHSDFDEFIGDLSAVNIRNALKVSIRGTSILQDHLKLDRRSNVLEIYHHTAFIKEQLRQTKDAKDLTVAQSLKRGCLPRQLLLEVLDSLETVLFPLAQKNPRKLLDFLISKENWDPDICRPDFNGSRTDGEATVSYHHLASRLSELHHELENPRPKGQFKKFMARKASDRHIMMATLVGVIIALLFGLAALIISCVQTWISYQAWKYPVSSD</sequence>
<keyword evidence="1" id="KW-0812">Transmembrane</keyword>
<comment type="caution">
    <text evidence="2">The sequence shown here is derived from an EMBL/GenBank/DDBJ whole genome shotgun (WGS) entry which is preliminary data.</text>
</comment>
<keyword evidence="1" id="KW-1133">Transmembrane helix</keyword>
<evidence type="ECO:0000313" key="3">
    <source>
        <dbReference type="Proteomes" id="UP000758603"/>
    </source>
</evidence>
<keyword evidence="1" id="KW-0472">Membrane</keyword>
<dbReference type="RefSeq" id="XP_045958731.1">
    <property type="nucleotide sequence ID" value="XM_046100064.1"/>
</dbReference>
<evidence type="ECO:0000313" key="2">
    <source>
        <dbReference type="EMBL" id="KAH6654461.1"/>
    </source>
</evidence>
<dbReference type="AlphaFoldDB" id="A0A9P8ULN7"/>
<keyword evidence="3" id="KW-1185">Reference proteome</keyword>
<evidence type="ECO:0000256" key="1">
    <source>
        <dbReference type="SAM" id="Phobius"/>
    </source>
</evidence>
<gene>
    <name evidence="2" type="ORF">BKA67DRAFT_535783</name>
</gene>
<name>A0A9P8ULN7_9PEZI</name>
<dbReference type="Proteomes" id="UP000758603">
    <property type="component" value="Unassembled WGS sequence"/>
</dbReference>
<accession>A0A9P8ULN7</accession>
<protein>
    <submittedName>
        <fullName evidence="2">Uncharacterized protein</fullName>
    </submittedName>
</protein>
<feature type="transmembrane region" description="Helical" evidence="1">
    <location>
        <begin position="346"/>
        <end position="374"/>
    </location>
</feature>
<dbReference type="OrthoDB" id="5428890at2759"/>